<protein>
    <submittedName>
        <fullName evidence="1">Uncharacterized protein</fullName>
    </submittedName>
</protein>
<gene>
    <name evidence="1" type="ORF">LAZ67_2001887</name>
</gene>
<name>A0ABY6K1L8_9ARAC</name>
<dbReference type="EMBL" id="CP092864">
    <property type="protein sequence ID" value="UYV62771.1"/>
    <property type="molecule type" value="Genomic_DNA"/>
</dbReference>
<reference evidence="1 2" key="1">
    <citation type="submission" date="2022-01" db="EMBL/GenBank/DDBJ databases">
        <title>A chromosomal length assembly of Cordylochernes scorpioides.</title>
        <authorList>
            <person name="Zeh D."/>
            <person name="Zeh J."/>
        </authorList>
    </citation>
    <scope>NUCLEOTIDE SEQUENCE [LARGE SCALE GENOMIC DNA]</scope>
    <source>
        <strain evidence="1">IN4F17</strain>
        <tissue evidence="1">Whole Body</tissue>
    </source>
</reference>
<dbReference type="Proteomes" id="UP001235939">
    <property type="component" value="Chromosome 02"/>
</dbReference>
<evidence type="ECO:0000313" key="2">
    <source>
        <dbReference type="Proteomes" id="UP001235939"/>
    </source>
</evidence>
<proteinExistence type="predicted"/>
<keyword evidence="2" id="KW-1185">Reference proteome</keyword>
<organism evidence="1 2">
    <name type="scientific">Cordylochernes scorpioides</name>
    <dbReference type="NCBI Taxonomy" id="51811"/>
    <lineage>
        <taxon>Eukaryota</taxon>
        <taxon>Metazoa</taxon>
        <taxon>Ecdysozoa</taxon>
        <taxon>Arthropoda</taxon>
        <taxon>Chelicerata</taxon>
        <taxon>Arachnida</taxon>
        <taxon>Pseudoscorpiones</taxon>
        <taxon>Cheliferoidea</taxon>
        <taxon>Chernetidae</taxon>
        <taxon>Cordylochernes</taxon>
    </lineage>
</organism>
<accession>A0ABY6K1L8</accession>
<evidence type="ECO:0000313" key="1">
    <source>
        <dbReference type="EMBL" id="UYV62771.1"/>
    </source>
</evidence>
<sequence>MVSGGDPHQYRLPSVPGALETVLHLLDLREELTDKGRIAFRYFRIALTKRIAEALVFPVVTYGLCERWTLRKDGGKIIEAFEMWTWKALLKVTCTDKRISICKQRPVYFGPIMRTNGSEKMLGKIKGRRKKGRPAMR</sequence>